<evidence type="ECO:0000259" key="7">
    <source>
        <dbReference type="Pfam" id="PF12890"/>
    </source>
</evidence>
<proteinExistence type="inferred from homology"/>
<dbReference type="HAMAP" id="MF_00220_B">
    <property type="entry name" value="PyrC_classI_B"/>
    <property type="match status" value="1"/>
</dbReference>
<dbReference type="InterPro" id="IPR011059">
    <property type="entry name" value="Metal-dep_hydrolase_composite"/>
</dbReference>
<dbReference type="Gene3D" id="3.20.20.140">
    <property type="entry name" value="Metal-dependent hydrolases"/>
    <property type="match status" value="1"/>
</dbReference>
<name>A0A1S7LLD3_MAGMO</name>
<sequence length="428" mass="44907">MMGQDTLFIRGARVVDPANRRDETADILIVDGVIRDIGQLDTPPPGTPIIDADGLTATPGLVDMHVHLREPGYEYKETIAGGTRAAAAGGVTSVACMPNTKPVNDDPSVTGFMLDKARVAGFANLFPIGSITKGLAGKEITEMGLLQGAGCVAFSDDGLPVMDSGVMRRALEYSRAFGCLIIQHAEDNGLVGCGCMNEGEVASRLGLPGIPCASEDILVERDIRLVELTGGRYHVAHISSAGAVAAVANAQQRGLPVTCEAAPHHLLLTDASVGDYDSNAKMAPPLRSQADVHALQEALARGVITVIATDHAPHEMDSKRVPFCQAANGVVGLETLLPMALELVSQGVLGLSEVLATLTCNPSRLLGIDKGTLTQGRAADIALFDADEAWTVEESLLHGSAKNSCFLGRQVKGRIKYTILAGRIVHQA</sequence>
<feature type="binding site" evidence="6">
    <location>
        <position position="65"/>
    </location>
    <ligand>
        <name>Zn(2+)</name>
        <dbReference type="ChEBI" id="CHEBI:29105"/>
        <label>1</label>
    </ligand>
</feature>
<dbReference type="GO" id="GO:0044205">
    <property type="term" value="P:'de novo' UMP biosynthetic process"/>
    <property type="evidence" value="ECO:0007669"/>
    <property type="project" value="UniProtKB-UniRule"/>
</dbReference>
<dbReference type="AlphaFoldDB" id="A0A1S7LLD3"/>
<feature type="binding site" evidence="6">
    <location>
        <position position="67"/>
    </location>
    <ligand>
        <name>Zn(2+)</name>
        <dbReference type="ChEBI" id="CHEBI:29105"/>
        <label>1</label>
    </ligand>
</feature>
<dbReference type="InterPro" id="IPR002195">
    <property type="entry name" value="Dihydroorotase_CS"/>
</dbReference>
<gene>
    <name evidence="6 8" type="primary">pyrC</name>
    <name evidence="8" type="ORF">MAGMO_3629</name>
</gene>
<dbReference type="SUPFAM" id="SSF51338">
    <property type="entry name" value="Composite domain of metallo-dependent hydrolases"/>
    <property type="match status" value="1"/>
</dbReference>
<evidence type="ECO:0000256" key="3">
    <source>
        <dbReference type="ARBA" id="ARBA00022723"/>
    </source>
</evidence>
<dbReference type="PANTHER" id="PTHR43668:SF2">
    <property type="entry name" value="ALLANTOINASE"/>
    <property type="match status" value="1"/>
</dbReference>
<feature type="binding site" evidence="6">
    <location>
        <position position="99"/>
    </location>
    <ligand>
        <name>substrate</name>
    </ligand>
</feature>
<keyword evidence="5 6" id="KW-0665">Pyrimidine biosynthesis</keyword>
<comment type="function">
    <text evidence="1 6">Catalyzes the reversible cyclization of carbamoyl aspartate to dihydroorotate.</text>
</comment>
<accession>A0A1S7LLD3</accession>
<dbReference type="GO" id="GO:0004038">
    <property type="term" value="F:allantoinase activity"/>
    <property type="evidence" value="ECO:0007669"/>
    <property type="project" value="TreeGrafter"/>
</dbReference>
<feature type="binding site" evidence="6">
    <location>
        <begin position="67"/>
        <end position="69"/>
    </location>
    <ligand>
        <name>substrate</name>
    </ligand>
</feature>
<comment type="similarity">
    <text evidence="2 6">Belongs to the metallo-dependent hydrolases superfamily. DHOase family. Class I DHOase subfamily.</text>
</comment>
<evidence type="ECO:0000256" key="4">
    <source>
        <dbReference type="ARBA" id="ARBA00022801"/>
    </source>
</evidence>
<organism evidence="8">
    <name type="scientific">Magnetococcus massalia (strain MO-1)</name>
    <dbReference type="NCBI Taxonomy" id="451514"/>
    <lineage>
        <taxon>Bacteria</taxon>
        <taxon>Pseudomonadati</taxon>
        <taxon>Pseudomonadota</taxon>
        <taxon>Magnetococcia</taxon>
        <taxon>Magnetococcales</taxon>
        <taxon>Magnetococcaceae</taxon>
        <taxon>Magnetococcus</taxon>
    </lineage>
</organism>
<dbReference type="PROSITE" id="PS00482">
    <property type="entry name" value="DIHYDROOROTASE_1"/>
    <property type="match status" value="1"/>
</dbReference>
<dbReference type="Pfam" id="PF12890">
    <property type="entry name" value="DHOase"/>
    <property type="match status" value="1"/>
</dbReference>
<evidence type="ECO:0000313" key="8">
    <source>
        <dbReference type="EMBL" id="CRH07762.1"/>
    </source>
</evidence>
<dbReference type="GO" id="GO:0006145">
    <property type="term" value="P:purine nucleobase catabolic process"/>
    <property type="evidence" value="ECO:0007669"/>
    <property type="project" value="TreeGrafter"/>
</dbReference>
<dbReference type="EC" id="3.5.2.3" evidence="6"/>
<feature type="binding site" evidence="6">
    <location>
        <position position="157"/>
    </location>
    <ligand>
        <name>Zn(2+)</name>
        <dbReference type="ChEBI" id="CHEBI:29105"/>
        <label>2</label>
    </ligand>
</feature>
<dbReference type="Gene3D" id="2.30.40.10">
    <property type="entry name" value="Urease, subunit C, domain 1"/>
    <property type="match status" value="1"/>
</dbReference>
<keyword evidence="6" id="KW-0862">Zinc</keyword>
<dbReference type="SUPFAM" id="SSF51556">
    <property type="entry name" value="Metallo-dependent hydrolases"/>
    <property type="match status" value="1"/>
</dbReference>
<feature type="domain" description="Dihydroorotase catalytic" evidence="7">
    <location>
        <begin position="58"/>
        <end position="240"/>
    </location>
</feature>
<feature type="binding site" evidence="6">
    <location>
        <position position="157"/>
    </location>
    <ligand>
        <name>Zn(2+)</name>
        <dbReference type="ChEBI" id="CHEBI:29105"/>
        <label>1</label>
    </ligand>
</feature>
<dbReference type="UniPathway" id="UPA00070">
    <property type="reaction ID" value="UER00117"/>
</dbReference>
<feature type="binding site" evidence="6">
    <location>
        <position position="314"/>
    </location>
    <ligand>
        <name>substrate</name>
    </ligand>
</feature>
<dbReference type="PROSITE" id="PS00483">
    <property type="entry name" value="DIHYDROOROTASE_2"/>
    <property type="match status" value="1"/>
</dbReference>
<dbReference type="EMBL" id="LO017727">
    <property type="protein sequence ID" value="CRH07762.1"/>
    <property type="molecule type" value="Genomic_DNA"/>
</dbReference>
<feature type="binding site" evidence="6">
    <location>
        <position position="237"/>
    </location>
    <ligand>
        <name>Zn(2+)</name>
        <dbReference type="ChEBI" id="CHEBI:29105"/>
        <label>2</label>
    </ligand>
</feature>
<dbReference type="GO" id="GO:0004151">
    <property type="term" value="F:dihydroorotase activity"/>
    <property type="evidence" value="ECO:0007669"/>
    <property type="project" value="UniProtKB-UniRule"/>
</dbReference>
<evidence type="ECO:0000256" key="2">
    <source>
        <dbReference type="ARBA" id="ARBA00010286"/>
    </source>
</evidence>
<feature type="binding site" evidence="6">
    <location>
        <position position="184"/>
    </location>
    <ligand>
        <name>Zn(2+)</name>
        <dbReference type="ChEBI" id="CHEBI:29105"/>
        <label>2</label>
    </ligand>
</feature>
<comment type="cofactor">
    <cofactor evidence="6">
        <name>Zn(2+)</name>
        <dbReference type="ChEBI" id="CHEBI:29105"/>
    </cofactor>
    <text evidence="6">Binds 2 Zn(2+) ions per subunit.</text>
</comment>
<reference evidence="8" key="1">
    <citation type="submission" date="2015-04" db="EMBL/GenBank/DDBJ databases">
        <authorList>
            <person name="Syromyatnikov M.Y."/>
            <person name="Popov V.N."/>
        </authorList>
    </citation>
    <scope>NUCLEOTIDE SEQUENCE</scope>
    <source>
        <strain evidence="8">MO-1</strain>
    </source>
</reference>
<dbReference type="InterPro" id="IPR004722">
    <property type="entry name" value="DHOase"/>
</dbReference>
<evidence type="ECO:0000256" key="5">
    <source>
        <dbReference type="ARBA" id="ARBA00022975"/>
    </source>
</evidence>
<dbReference type="PANTHER" id="PTHR43668">
    <property type="entry name" value="ALLANTOINASE"/>
    <property type="match status" value="1"/>
</dbReference>
<dbReference type="InterPro" id="IPR050138">
    <property type="entry name" value="DHOase/Allantoinase_Hydrolase"/>
</dbReference>
<dbReference type="InterPro" id="IPR024403">
    <property type="entry name" value="DHOase_cat"/>
</dbReference>
<keyword evidence="4 6" id="KW-0378">Hydrolase</keyword>
<protein>
    <recommendedName>
        <fullName evidence="6">Dihydroorotase</fullName>
        <shortName evidence="6">DHOase</shortName>
        <ecNumber evidence="6">3.5.2.3</ecNumber>
    </recommendedName>
</protein>
<dbReference type="GO" id="GO:0008270">
    <property type="term" value="F:zinc ion binding"/>
    <property type="evidence" value="ECO:0007669"/>
    <property type="project" value="UniProtKB-UniRule"/>
</dbReference>
<comment type="caution">
    <text evidence="6">Lacks conserved residue(s) required for the propagation of feature annotation.</text>
</comment>
<feature type="binding site" evidence="6">
    <location>
        <position position="310"/>
    </location>
    <ligand>
        <name>Zn(2+)</name>
        <dbReference type="ChEBI" id="CHEBI:29105"/>
        <label>1</label>
    </ligand>
</feature>
<comment type="pathway">
    <text evidence="6">Pyrimidine metabolism; UMP biosynthesis via de novo pathway; (S)-dihydroorotate from bicarbonate: step 3/3.</text>
</comment>
<dbReference type="GO" id="GO:0005737">
    <property type="term" value="C:cytoplasm"/>
    <property type="evidence" value="ECO:0007669"/>
    <property type="project" value="TreeGrafter"/>
</dbReference>
<evidence type="ECO:0000256" key="1">
    <source>
        <dbReference type="ARBA" id="ARBA00002368"/>
    </source>
</evidence>
<feature type="active site" evidence="6">
    <location>
        <position position="310"/>
    </location>
</feature>
<dbReference type="CDD" id="cd01317">
    <property type="entry name" value="DHOase_IIa"/>
    <property type="match status" value="1"/>
</dbReference>
<dbReference type="NCBIfam" id="TIGR00857">
    <property type="entry name" value="pyrC_multi"/>
    <property type="match status" value="1"/>
</dbReference>
<keyword evidence="3 6" id="KW-0479">Metal-binding</keyword>
<comment type="catalytic activity">
    <reaction evidence="6">
        <text>(S)-dihydroorotate + H2O = N-carbamoyl-L-aspartate + H(+)</text>
        <dbReference type="Rhea" id="RHEA:24296"/>
        <dbReference type="ChEBI" id="CHEBI:15377"/>
        <dbReference type="ChEBI" id="CHEBI:15378"/>
        <dbReference type="ChEBI" id="CHEBI:30864"/>
        <dbReference type="ChEBI" id="CHEBI:32814"/>
        <dbReference type="EC" id="3.5.2.3"/>
    </reaction>
</comment>
<dbReference type="InterPro" id="IPR032466">
    <property type="entry name" value="Metal_Hydrolase"/>
</dbReference>
<evidence type="ECO:0000256" key="6">
    <source>
        <dbReference type="HAMAP-Rule" id="MF_00220"/>
    </source>
</evidence>